<evidence type="ECO:0000256" key="1">
    <source>
        <dbReference type="SAM" id="Phobius"/>
    </source>
</evidence>
<name>A0AAE6RJR8_9MICO</name>
<feature type="transmembrane region" description="Helical" evidence="1">
    <location>
        <begin position="100"/>
        <end position="119"/>
    </location>
</feature>
<protein>
    <submittedName>
        <fullName evidence="2">Uncharacterized protein</fullName>
    </submittedName>
</protein>
<keyword evidence="1" id="KW-1133">Transmembrane helix</keyword>
<sequence length="120" mass="12712">MIIASTIALIVVASTVGRFALGSLPSRRTARRLDRDRLRSLTRGVEAVAVLLLGRAFIDWSALTLVPWFVLVAVAAAGAAGAALRWGSLPWFEDPARRRSRTTGFAATVALSAVLLGVLA</sequence>
<feature type="transmembrane region" description="Helical" evidence="1">
    <location>
        <begin position="68"/>
        <end position="88"/>
    </location>
</feature>
<keyword evidence="1" id="KW-0812">Transmembrane</keyword>
<feature type="transmembrane region" description="Helical" evidence="1">
    <location>
        <begin position="6"/>
        <end position="24"/>
    </location>
</feature>
<keyword evidence="1" id="KW-0472">Membrane</keyword>
<organism evidence="2 3">
    <name type="scientific">Rathayibacter tanaceti</name>
    <dbReference type="NCBI Taxonomy" id="1671680"/>
    <lineage>
        <taxon>Bacteria</taxon>
        <taxon>Bacillati</taxon>
        <taxon>Actinomycetota</taxon>
        <taxon>Actinomycetes</taxon>
        <taxon>Micrococcales</taxon>
        <taxon>Microbacteriaceae</taxon>
        <taxon>Rathayibacter</taxon>
    </lineage>
</organism>
<dbReference type="KEGG" id="rte:GSU10_00970"/>
<dbReference type="EMBL" id="CP047186">
    <property type="protein sequence ID" value="QHC54374.1"/>
    <property type="molecule type" value="Genomic_DNA"/>
</dbReference>
<proteinExistence type="predicted"/>
<accession>A0AAE6RJR8</accession>
<dbReference type="AlphaFoldDB" id="A0AAE6RJR8"/>
<reference evidence="3" key="1">
    <citation type="submission" date="2019-12" db="EMBL/GenBank/DDBJ databases">
        <title>Complete and draft genome sequences of new strains and members of some known species of the genus Rathayibacter isolated from plants.</title>
        <authorList>
            <person name="Tarlachkov S.V."/>
            <person name="Starodumova I.P."/>
            <person name="Dorofeeva L.V."/>
            <person name="Prisyazhnaya N.V."/>
            <person name="Leyn S."/>
            <person name="Zlamal J."/>
            <person name="Elan M."/>
            <person name="Osterman A.L."/>
            <person name="Nadler S."/>
            <person name="Subbotin S.A."/>
            <person name="Evtushenko L.I."/>
        </authorList>
    </citation>
    <scope>NUCLEOTIDE SEQUENCE [LARGE SCALE GENOMIC DNA]</scope>
    <source>
        <strain evidence="3">VKM Ac-2761</strain>
    </source>
</reference>
<dbReference type="RefSeq" id="WP_132504698.1">
    <property type="nucleotide sequence ID" value="NZ_CP047186.1"/>
</dbReference>
<dbReference type="Proteomes" id="UP000465031">
    <property type="component" value="Chromosome"/>
</dbReference>
<gene>
    <name evidence="2" type="ORF">GSU10_00970</name>
</gene>
<evidence type="ECO:0000313" key="3">
    <source>
        <dbReference type="Proteomes" id="UP000465031"/>
    </source>
</evidence>
<evidence type="ECO:0000313" key="2">
    <source>
        <dbReference type="EMBL" id="QHC54374.1"/>
    </source>
</evidence>